<organism evidence="5 6">
    <name type="scientific">Muntiacus muntjak</name>
    <name type="common">Barking deer</name>
    <name type="synonym">Indian muntjac</name>
    <dbReference type="NCBI Taxonomy" id="9888"/>
    <lineage>
        <taxon>Eukaryota</taxon>
        <taxon>Metazoa</taxon>
        <taxon>Chordata</taxon>
        <taxon>Craniata</taxon>
        <taxon>Vertebrata</taxon>
        <taxon>Euteleostomi</taxon>
        <taxon>Mammalia</taxon>
        <taxon>Eutheria</taxon>
        <taxon>Laurasiatheria</taxon>
        <taxon>Artiodactyla</taxon>
        <taxon>Ruminantia</taxon>
        <taxon>Pecora</taxon>
        <taxon>Cervidae</taxon>
        <taxon>Muntiacinae</taxon>
        <taxon>Muntiacus</taxon>
    </lineage>
</organism>
<evidence type="ECO:0000256" key="3">
    <source>
        <dbReference type="RuleBase" id="RU000363"/>
    </source>
</evidence>
<dbReference type="GO" id="GO:0008202">
    <property type="term" value="P:steroid metabolic process"/>
    <property type="evidence" value="ECO:0007669"/>
    <property type="project" value="TreeGrafter"/>
</dbReference>
<dbReference type="EMBL" id="VCEA01000003">
    <property type="protein sequence ID" value="KAB0344461.1"/>
    <property type="molecule type" value="Genomic_DNA"/>
</dbReference>
<sequence>MWLHLAVLVGLFCLLRWYRERQVVSHLRDKFVFITGCDSGFGNLLARQLDLRGLRVLAGCLTEQGAKQLRSQTSDRLQTVILDVTKPESVAAAAEWVKERVGDRGLWGLVNNAGISTPTALNEWLTKQDFMKILEVNLLGVIDVTLNVLPLVRKARGRVVNVSSVMGRVALFGGGYCMSKYGVEAFSDSLRRELSYFGVKVVMIEPGYFKTTVTSPKALSQSLQASWNQASPEIKELYGEKFLAHFLNSVDLLETTCCQDLSLVTNCMEHALTACHPRTRYSPGWDAKLIYLPMSYLPSFLVDLMCTGIAPSLLRPCNPRLGCIVGGVAYRVGRGCVGGVKYSGEQSSPGRVSPGRPSHLIAISSPVSSWDITEDSGILGRNKLCSEKLRSVALLCVLFPHQPLKALSLMALLPP</sequence>
<accession>A0A5N3V7X1</accession>
<dbReference type="SUPFAM" id="SSF51735">
    <property type="entry name" value="NAD(P)-binding Rossmann-fold domains"/>
    <property type="match status" value="1"/>
</dbReference>
<name>A0A5N3V7X1_MUNMU</name>
<evidence type="ECO:0000313" key="6">
    <source>
        <dbReference type="Proteomes" id="UP000326458"/>
    </source>
</evidence>
<feature type="signal peptide" evidence="4">
    <location>
        <begin position="1"/>
        <end position="17"/>
    </location>
</feature>
<keyword evidence="4" id="KW-0732">Signal</keyword>
<dbReference type="InterPro" id="IPR020904">
    <property type="entry name" value="Sc_DH/Rdtase_CS"/>
</dbReference>
<comment type="caution">
    <text evidence="5">The sequence shown here is derived from an EMBL/GenBank/DDBJ whole genome shotgun (WGS) entry which is preliminary data.</text>
</comment>
<evidence type="ECO:0000256" key="1">
    <source>
        <dbReference type="ARBA" id="ARBA00006484"/>
    </source>
</evidence>
<dbReference type="FunFam" id="3.40.50.720:FF:000074">
    <property type="entry name" value="Retinol dehydrogenase type 1"/>
    <property type="match status" value="1"/>
</dbReference>
<dbReference type="InterPro" id="IPR036291">
    <property type="entry name" value="NAD(P)-bd_dom_sf"/>
</dbReference>
<dbReference type="PRINTS" id="PR00081">
    <property type="entry name" value="GDHRDH"/>
</dbReference>
<dbReference type="PANTHER" id="PTHR43313">
    <property type="entry name" value="SHORT-CHAIN DEHYDROGENASE/REDUCTASE FAMILY 9C"/>
    <property type="match status" value="1"/>
</dbReference>
<keyword evidence="2" id="KW-0560">Oxidoreductase</keyword>
<reference evidence="5 6" key="1">
    <citation type="submission" date="2019-06" db="EMBL/GenBank/DDBJ databases">
        <title>Discovery of a novel chromosome fission-fusion reversal in muntjac.</title>
        <authorList>
            <person name="Mudd A.B."/>
            <person name="Bredeson J.V."/>
            <person name="Baum R."/>
            <person name="Hockemeyer D."/>
            <person name="Rokhsar D.S."/>
        </authorList>
    </citation>
    <scope>NUCLEOTIDE SEQUENCE [LARGE SCALE GENOMIC DNA]</scope>
    <source>
        <strain evidence="5">UTSW_UCB_Mm</strain>
        <tissue evidence="5">Fibroblast cell line</tissue>
    </source>
</reference>
<evidence type="ECO:0000256" key="2">
    <source>
        <dbReference type="ARBA" id="ARBA00023002"/>
    </source>
</evidence>
<dbReference type="InterPro" id="IPR002347">
    <property type="entry name" value="SDR_fam"/>
</dbReference>
<keyword evidence="6" id="KW-1185">Reference proteome</keyword>
<feature type="chain" id="PRO_5024378352" description="Retinol dehydrogenase 16" evidence="4">
    <location>
        <begin position="18"/>
        <end position="415"/>
    </location>
</feature>
<gene>
    <name evidence="5" type="ORF">FD754_021387</name>
</gene>
<comment type="similarity">
    <text evidence="1 3">Belongs to the short-chain dehydrogenases/reductases (SDR) family.</text>
</comment>
<dbReference type="PRINTS" id="PR00080">
    <property type="entry name" value="SDRFAMILY"/>
</dbReference>
<dbReference type="AlphaFoldDB" id="A0A5N3V7X1"/>
<protein>
    <recommendedName>
        <fullName evidence="7">Retinol dehydrogenase 16</fullName>
    </recommendedName>
</protein>
<dbReference type="Pfam" id="PF00106">
    <property type="entry name" value="adh_short"/>
    <property type="match status" value="1"/>
</dbReference>
<dbReference type="PROSITE" id="PS00061">
    <property type="entry name" value="ADH_SHORT"/>
    <property type="match status" value="1"/>
</dbReference>
<proteinExistence type="inferred from homology"/>
<dbReference type="Proteomes" id="UP000326458">
    <property type="component" value="Unassembled WGS sequence"/>
</dbReference>
<evidence type="ECO:0000313" key="5">
    <source>
        <dbReference type="EMBL" id="KAB0344461.1"/>
    </source>
</evidence>
<evidence type="ECO:0000256" key="4">
    <source>
        <dbReference type="SAM" id="SignalP"/>
    </source>
</evidence>
<dbReference type="PANTHER" id="PTHR43313:SF11">
    <property type="entry name" value="RETINOL DEHYDROGENASE 16"/>
    <property type="match status" value="1"/>
</dbReference>
<dbReference type="CDD" id="cd09805">
    <property type="entry name" value="type2_17beta_HSD-like_SDR_c"/>
    <property type="match status" value="1"/>
</dbReference>
<evidence type="ECO:0008006" key="7">
    <source>
        <dbReference type="Google" id="ProtNLM"/>
    </source>
</evidence>
<dbReference type="GO" id="GO:0016491">
    <property type="term" value="F:oxidoreductase activity"/>
    <property type="evidence" value="ECO:0007669"/>
    <property type="project" value="UniProtKB-KW"/>
</dbReference>
<dbReference type="Gene3D" id="3.40.50.720">
    <property type="entry name" value="NAD(P)-binding Rossmann-like Domain"/>
    <property type="match status" value="1"/>
</dbReference>